<organism evidence="2 3">
    <name type="scientific">Panicum virgatum</name>
    <name type="common">Blackwell switchgrass</name>
    <dbReference type="NCBI Taxonomy" id="38727"/>
    <lineage>
        <taxon>Eukaryota</taxon>
        <taxon>Viridiplantae</taxon>
        <taxon>Streptophyta</taxon>
        <taxon>Embryophyta</taxon>
        <taxon>Tracheophyta</taxon>
        <taxon>Spermatophyta</taxon>
        <taxon>Magnoliopsida</taxon>
        <taxon>Liliopsida</taxon>
        <taxon>Poales</taxon>
        <taxon>Poaceae</taxon>
        <taxon>PACMAD clade</taxon>
        <taxon>Panicoideae</taxon>
        <taxon>Panicodae</taxon>
        <taxon>Paniceae</taxon>
        <taxon>Panicinae</taxon>
        <taxon>Panicum</taxon>
        <taxon>Panicum sect. Hiantes</taxon>
    </lineage>
</organism>
<feature type="compositionally biased region" description="Basic and acidic residues" evidence="1">
    <location>
        <begin position="33"/>
        <end position="55"/>
    </location>
</feature>
<dbReference type="AlphaFoldDB" id="A0A8T0W3F8"/>
<reference evidence="2" key="1">
    <citation type="submission" date="2020-05" db="EMBL/GenBank/DDBJ databases">
        <title>WGS assembly of Panicum virgatum.</title>
        <authorList>
            <person name="Lovell J.T."/>
            <person name="Jenkins J."/>
            <person name="Shu S."/>
            <person name="Juenger T.E."/>
            <person name="Schmutz J."/>
        </authorList>
    </citation>
    <scope>NUCLEOTIDE SEQUENCE</scope>
    <source>
        <strain evidence="2">AP13</strain>
    </source>
</reference>
<feature type="region of interest" description="Disordered" evidence="1">
    <location>
        <begin position="1"/>
        <end position="82"/>
    </location>
</feature>
<comment type="caution">
    <text evidence="2">The sequence shown here is derived from an EMBL/GenBank/DDBJ whole genome shotgun (WGS) entry which is preliminary data.</text>
</comment>
<evidence type="ECO:0000313" key="2">
    <source>
        <dbReference type="EMBL" id="KAG2641925.1"/>
    </source>
</evidence>
<sequence>MPVGSPCTPAISKPCHTGSNLSSPSPAVSPRPPHSDGRTEAELTKRPYHIDDQTPAKKLKSSLGFDISPAPAPEATPDPKSFLKVSFTPSNKFEAPQPGCEPSSGLVELPLTIANKHLAQCLVLDIVHVTEEGIDPAGNVLYGQLINEPYDKIIAPVPRTRQLSWSPALRHR</sequence>
<evidence type="ECO:0000313" key="3">
    <source>
        <dbReference type="Proteomes" id="UP000823388"/>
    </source>
</evidence>
<gene>
    <name evidence="2" type="ORF">PVAP13_2KG217200</name>
</gene>
<name>A0A8T0W3F8_PANVG</name>
<dbReference type="Proteomes" id="UP000823388">
    <property type="component" value="Chromosome 2K"/>
</dbReference>
<keyword evidence="3" id="KW-1185">Reference proteome</keyword>
<proteinExistence type="predicted"/>
<accession>A0A8T0W3F8</accession>
<protein>
    <submittedName>
        <fullName evidence="2">Uncharacterized protein</fullName>
    </submittedName>
</protein>
<dbReference type="EMBL" id="CM029039">
    <property type="protein sequence ID" value="KAG2641925.1"/>
    <property type="molecule type" value="Genomic_DNA"/>
</dbReference>
<evidence type="ECO:0000256" key="1">
    <source>
        <dbReference type="SAM" id="MobiDB-lite"/>
    </source>
</evidence>